<evidence type="ECO:0000256" key="4">
    <source>
        <dbReference type="ARBA" id="ARBA00022692"/>
    </source>
</evidence>
<dbReference type="Proteomes" id="UP001604043">
    <property type="component" value="Unassembled WGS sequence"/>
</dbReference>
<dbReference type="EMBL" id="JBAFUR010000001">
    <property type="protein sequence ID" value="MFG1251997.1"/>
    <property type="molecule type" value="Genomic_DNA"/>
</dbReference>
<dbReference type="CDD" id="cd01347">
    <property type="entry name" value="ligand_gated_channel"/>
    <property type="match status" value="1"/>
</dbReference>
<dbReference type="Pfam" id="PF00593">
    <property type="entry name" value="TonB_dep_Rec_b-barrel"/>
    <property type="match status" value="1"/>
</dbReference>
<dbReference type="RefSeq" id="WP_394005530.1">
    <property type="nucleotide sequence ID" value="NZ_JBAFUR010000001.1"/>
</dbReference>
<name>A0ABW6ZDY2_9HYPH</name>
<dbReference type="Gene3D" id="2.170.130.10">
    <property type="entry name" value="TonB-dependent receptor, plug domain"/>
    <property type="match status" value="1"/>
</dbReference>
<dbReference type="SUPFAM" id="SSF56935">
    <property type="entry name" value="Porins"/>
    <property type="match status" value="1"/>
</dbReference>
<dbReference type="InterPro" id="IPR000531">
    <property type="entry name" value="Beta-barrel_TonB"/>
</dbReference>
<keyword evidence="8 10" id="KW-0472">Membrane</keyword>
<gene>
    <name evidence="15" type="ORF">V5F30_07275</name>
</gene>
<dbReference type="Pfam" id="PF07715">
    <property type="entry name" value="Plug"/>
    <property type="match status" value="1"/>
</dbReference>
<evidence type="ECO:0000256" key="11">
    <source>
        <dbReference type="RuleBase" id="RU003357"/>
    </source>
</evidence>
<dbReference type="InterPro" id="IPR039426">
    <property type="entry name" value="TonB-dep_rcpt-like"/>
</dbReference>
<comment type="subcellular location">
    <subcellularLocation>
        <location evidence="1 10">Cell outer membrane</location>
        <topology evidence="1 10">Multi-pass membrane protein</topology>
    </subcellularLocation>
</comment>
<dbReference type="InterPro" id="IPR037066">
    <property type="entry name" value="Plug_dom_sf"/>
</dbReference>
<comment type="similarity">
    <text evidence="10 11">Belongs to the TonB-dependent receptor family.</text>
</comment>
<dbReference type="PROSITE" id="PS52016">
    <property type="entry name" value="TONB_DEPENDENT_REC_3"/>
    <property type="match status" value="1"/>
</dbReference>
<keyword evidence="7 11" id="KW-0798">TonB box</keyword>
<protein>
    <submittedName>
        <fullName evidence="15">TonB-dependent receptor</fullName>
    </submittedName>
</protein>
<keyword evidence="4 10" id="KW-0812">Transmembrane</keyword>
<feature type="chain" id="PRO_5046048427" evidence="12">
    <location>
        <begin position="33"/>
        <end position="660"/>
    </location>
</feature>
<evidence type="ECO:0000256" key="9">
    <source>
        <dbReference type="ARBA" id="ARBA00023237"/>
    </source>
</evidence>
<dbReference type="InterPro" id="IPR012910">
    <property type="entry name" value="Plug_dom"/>
</dbReference>
<keyword evidence="3 10" id="KW-1134">Transmembrane beta strand</keyword>
<accession>A0ABW6ZDY2</accession>
<keyword evidence="6" id="KW-0406">Ion transport</keyword>
<keyword evidence="16" id="KW-1185">Reference proteome</keyword>
<evidence type="ECO:0000256" key="2">
    <source>
        <dbReference type="ARBA" id="ARBA00022448"/>
    </source>
</evidence>
<evidence type="ECO:0000313" key="15">
    <source>
        <dbReference type="EMBL" id="MFG1251997.1"/>
    </source>
</evidence>
<sequence length="660" mass="71222">MSSVLLSLPRRPGRATALVAFLSVAFAPCAFAQTADDQNAGDLPTLVVSATGIPTPETEVASSVSIVTADDIARAQQRTLPDVLQSLPGLNVVQTGGPGGQTSVFIRGTNSNHVKVLIDGIDAGNPSTPNGAFDFGQLMASDLERVEVLRGPQSGLYGSDAIGGVIAVTTKKGEGPPKVTAYVEGGALGTFNQYAGLSGSTEKLSYSFNVTHFSSTDIPVTPQNIAPPFWPLNPNAYDNWTYSTRLDWQAADNFAVNFVARYIDSSLAFTPDTYPPPTYSGVPAAQRSTSYASMFFTKGEGVWKAFDDRLITTFGVSELSTSNPTVGPNTSVNGTYDGDRQIYYLRSNYAFAPGQNLLVGAERRNESMTSATAYTSIDAATGDTGVYAEYQGNLWNRLFFAANVRYDSDDSFGDHTTFRLAPALLFDETGTKLKASYGTGFKAPTLYQLYAPYYGNLNLLPEESTGWDAGFEQKAFGDRVLFGVTYFHNNITNLISYDPVTYQNINISNAVSQGVEAFIAVKVTDRIDARVDYTYTDVVGYVPPGLPFGAACAPIDATSCNPLRRPNNKVSLALGWRPTDELDLKASLVYASSWWDIVRLTSNYIDQPGYTVVNVAANYKLNTNATLFGRIDNLFDQTYENPNGFLAPGFGAYGGVKLTW</sequence>
<evidence type="ECO:0000256" key="7">
    <source>
        <dbReference type="ARBA" id="ARBA00023077"/>
    </source>
</evidence>
<feature type="domain" description="TonB-dependent receptor plug" evidence="14">
    <location>
        <begin position="58"/>
        <end position="165"/>
    </location>
</feature>
<evidence type="ECO:0000256" key="6">
    <source>
        <dbReference type="ARBA" id="ARBA00023065"/>
    </source>
</evidence>
<dbReference type="Gene3D" id="2.40.170.20">
    <property type="entry name" value="TonB-dependent receptor, beta-barrel domain"/>
    <property type="match status" value="1"/>
</dbReference>
<evidence type="ECO:0000256" key="8">
    <source>
        <dbReference type="ARBA" id="ARBA00023136"/>
    </source>
</evidence>
<feature type="domain" description="TonB-dependent receptor-like beta-barrel" evidence="13">
    <location>
        <begin position="198"/>
        <end position="634"/>
    </location>
</feature>
<keyword evidence="9 10" id="KW-0998">Cell outer membrane</keyword>
<organism evidence="15 16">
    <name type="scientific">Xanthobacter aminoxidans</name>
    <dbReference type="NCBI Taxonomy" id="186280"/>
    <lineage>
        <taxon>Bacteria</taxon>
        <taxon>Pseudomonadati</taxon>
        <taxon>Pseudomonadota</taxon>
        <taxon>Alphaproteobacteria</taxon>
        <taxon>Hyphomicrobiales</taxon>
        <taxon>Xanthobacteraceae</taxon>
        <taxon>Xanthobacter</taxon>
    </lineage>
</organism>
<comment type="caution">
    <text evidence="15">The sequence shown here is derived from an EMBL/GenBank/DDBJ whole genome shotgun (WGS) entry which is preliminary data.</text>
</comment>
<evidence type="ECO:0000259" key="13">
    <source>
        <dbReference type="Pfam" id="PF00593"/>
    </source>
</evidence>
<dbReference type="InterPro" id="IPR036942">
    <property type="entry name" value="Beta-barrel_TonB_sf"/>
</dbReference>
<evidence type="ECO:0000256" key="3">
    <source>
        <dbReference type="ARBA" id="ARBA00022452"/>
    </source>
</evidence>
<proteinExistence type="inferred from homology"/>
<reference evidence="15 16" key="1">
    <citation type="submission" date="2024-02" db="EMBL/GenBank/DDBJ databases">
        <title>Expansion and revision of Xanthobacter and proposal of Roseixanthobacter gen. nov.</title>
        <authorList>
            <person name="Soltysiak M.P.M."/>
            <person name="Jalihal A."/>
            <person name="Ory A."/>
            <person name="Chrisophersen C."/>
            <person name="Lee A.D."/>
            <person name="Boulton J."/>
            <person name="Springer M."/>
        </authorList>
    </citation>
    <scope>NUCLEOTIDE SEQUENCE [LARGE SCALE GENOMIC DNA]</scope>
    <source>
        <strain evidence="15 16">CB5</strain>
    </source>
</reference>
<evidence type="ECO:0000256" key="10">
    <source>
        <dbReference type="PROSITE-ProRule" id="PRU01360"/>
    </source>
</evidence>
<keyword evidence="2 10" id="KW-0813">Transport</keyword>
<dbReference type="PANTHER" id="PTHR30069:SF53">
    <property type="entry name" value="COLICIN I RECEPTOR-RELATED"/>
    <property type="match status" value="1"/>
</dbReference>
<evidence type="ECO:0000256" key="5">
    <source>
        <dbReference type="ARBA" id="ARBA00022729"/>
    </source>
</evidence>
<evidence type="ECO:0000259" key="14">
    <source>
        <dbReference type="Pfam" id="PF07715"/>
    </source>
</evidence>
<dbReference type="PANTHER" id="PTHR30069">
    <property type="entry name" value="TONB-DEPENDENT OUTER MEMBRANE RECEPTOR"/>
    <property type="match status" value="1"/>
</dbReference>
<feature type="signal peptide" evidence="12">
    <location>
        <begin position="1"/>
        <end position="32"/>
    </location>
</feature>
<evidence type="ECO:0000313" key="16">
    <source>
        <dbReference type="Proteomes" id="UP001604043"/>
    </source>
</evidence>
<keyword evidence="15" id="KW-0675">Receptor</keyword>
<keyword evidence="5 12" id="KW-0732">Signal</keyword>
<evidence type="ECO:0000256" key="1">
    <source>
        <dbReference type="ARBA" id="ARBA00004571"/>
    </source>
</evidence>
<evidence type="ECO:0000256" key="12">
    <source>
        <dbReference type="SAM" id="SignalP"/>
    </source>
</evidence>